<feature type="region of interest" description="Disordered" evidence="1">
    <location>
        <begin position="1"/>
        <end position="69"/>
    </location>
</feature>
<organism evidence="2 3">
    <name type="scientific">Aldrovandia affinis</name>
    <dbReference type="NCBI Taxonomy" id="143900"/>
    <lineage>
        <taxon>Eukaryota</taxon>
        <taxon>Metazoa</taxon>
        <taxon>Chordata</taxon>
        <taxon>Craniata</taxon>
        <taxon>Vertebrata</taxon>
        <taxon>Euteleostomi</taxon>
        <taxon>Actinopterygii</taxon>
        <taxon>Neopterygii</taxon>
        <taxon>Teleostei</taxon>
        <taxon>Notacanthiformes</taxon>
        <taxon>Halosauridae</taxon>
        <taxon>Aldrovandia</taxon>
    </lineage>
</organism>
<protein>
    <submittedName>
        <fullName evidence="2">Uncharacterized protein</fullName>
    </submittedName>
</protein>
<proteinExistence type="predicted"/>
<gene>
    <name evidence="2" type="ORF">AAFF_G00108290</name>
</gene>
<dbReference type="Proteomes" id="UP001221898">
    <property type="component" value="Unassembled WGS sequence"/>
</dbReference>
<dbReference type="EMBL" id="JAINUG010000171">
    <property type="protein sequence ID" value="KAJ8390260.1"/>
    <property type="molecule type" value="Genomic_DNA"/>
</dbReference>
<name>A0AAD7RU46_9TELE</name>
<reference evidence="2" key="1">
    <citation type="journal article" date="2023" name="Science">
        <title>Genome structures resolve the early diversification of teleost fishes.</title>
        <authorList>
            <person name="Parey E."/>
            <person name="Louis A."/>
            <person name="Montfort J."/>
            <person name="Bouchez O."/>
            <person name="Roques C."/>
            <person name="Iampietro C."/>
            <person name="Lluch J."/>
            <person name="Castinel A."/>
            <person name="Donnadieu C."/>
            <person name="Desvignes T."/>
            <person name="Floi Bucao C."/>
            <person name="Jouanno E."/>
            <person name="Wen M."/>
            <person name="Mejri S."/>
            <person name="Dirks R."/>
            <person name="Jansen H."/>
            <person name="Henkel C."/>
            <person name="Chen W.J."/>
            <person name="Zahm M."/>
            <person name="Cabau C."/>
            <person name="Klopp C."/>
            <person name="Thompson A.W."/>
            <person name="Robinson-Rechavi M."/>
            <person name="Braasch I."/>
            <person name="Lecointre G."/>
            <person name="Bobe J."/>
            <person name="Postlethwait J.H."/>
            <person name="Berthelot C."/>
            <person name="Roest Crollius H."/>
            <person name="Guiguen Y."/>
        </authorList>
    </citation>
    <scope>NUCLEOTIDE SEQUENCE</scope>
    <source>
        <strain evidence="2">NC1722</strain>
    </source>
</reference>
<evidence type="ECO:0000313" key="3">
    <source>
        <dbReference type="Proteomes" id="UP001221898"/>
    </source>
</evidence>
<keyword evidence="3" id="KW-1185">Reference proteome</keyword>
<comment type="caution">
    <text evidence="2">The sequence shown here is derived from an EMBL/GenBank/DDBJ whole genome shotgun (WGS) entry which is preliminary data.</text>
</comment>
<evidence type="ECO:0000313" key="2">
    <source>
        <dbReference type="EMBL" id="KAJ8390260.1"/>
    </source>
</evidence>
<evidence type="ECO:0000256" key="1">
    <source>
        <dbReference type="SAM" id="MobiDB-lite"/>
    </source>
</evidence>
<accession>A0AAD7RU46</accession>
<dbReference type="AlphaFoldDB" id="A0AAD7RU46"/>
<feature type="compositionally biased region" description="Polar residues" evidence="1">
    <location>
        <begin position="1"/>
        <end position="18"/>
    </location>
</feature>
<sequence length="69" mass="7333">MGEFSLASNGCRSPSLSGRRTRPGGLLRSRADEVLRAASRRRSVPGRPGTPCKTSALKDPSGRSAHSLR</sequence>